<dbReference type="PANTHER" id="PTHR45847">
    <property type="entry name" value="FATTY ACID AMIDE HYDROLASE"/>
    <property type="match status" value="1"/>
</dbReference>
<reference evidence="3 4" key="1">
    <citation type="submission" date="2018-10" db="EMBL/GenBank/DDBJ databases">
        <authorList>
            <consortium name="Pathogen Informatics"/>
        </authorList>
    </citation>
    <scope>NUCLEOTIDE SEQUENCE [LARGE SCALE GENOMIC DNA]</scope>
</reference>
<keyword evidence="1" id="KW-0472">Membrane</keyword>
<dbReference type="PIRSF" id="PIRSF001221">
    <property type="entry name" value="Amidase_fungi"/>
    <property type="match status" value="1"/>
</dbReference>
<dbReference type="OrthoDB" id="6428749at2759"/>
<dbReference type="Pfam" id="PF01425">
    <property type="entry name" value="Amidase"/>
    <property type="match status" value="1"/>
</dbReference>
<dbReference type="InterPro" id="IPR023631">
    <property type="entry name" value="Amidase_dom"/>
</dbReference>
<dbReference type="Gene3D" id="3.90.1300.10">
    <property type="entry name" value="Amidase signature (AS) domain"/>
    <property type="match status" value="1"/>
</dbReference>
<feature type="domain" description="Amidase" evidence="2">
    <location>
        <begin position="135"/>
        <end position="605"/>
    </location>
</feature>
<evidence type="ECO:0000313" key="5">
    <source>
        <dbReference type="WBParaSite" id="MCU_001104-RA"/>
    </source>
</evidence>
<evidence type="ECO:0000256" key="1">
    <source>
        <dbReference type="SAM" id="Phobius"/>
    </source>
</evidence>
<dbReference type="STRING" id="53468.A0A0R3UFM9"/>
<proteinExistence type="predicted"/>
<reference evidence="5" key="2">
    <citation type="submission" date="2019-11" db="UniProtKB">
        <authorList>
            <consortium name="WormBaseParasite"/>
        </authorList>
    </citation>
    <scope>IDENTIFICATION</scope>
</reference>
<keyword evidence="1" id="KW-0812">Transmembrane</keyword>
<accession>A0A0R3UFM9</accession>
<name>A0A0R3UFM9_MESCO</name>
<dbReference type="SUPFAM" id="SSF75304">
    <property type="entry name" value="Amidase signature (AS) enzymes"/>
    <property type="match status" value="1"/>
</dbReference>
<evidence type="ECO:0000313" key="3">
    <source>
        <dbReference type="EMBL" id="VDD79935.1"/>
    </source>
</evidence>
<keyword evidence="4" id="KW-1185">Reference proteome</keyword>
<dbReference type="EMBL" id="UXSR01005223">
    <property type="protein sequence ID" value="VDD79935.1"/>
    <property type="molecule type" value="Genomic_DNA"/>
</dbReference>
<evidence type="ECO:0000313" key="4">
    <source>
        <dbReference type="Proteomes" id="UP000267029"/>
    </source>
</evidence>
<organism evidence="5">
    <name type="scientific">Mesocestoides corti</name>
    <name type="common">Flatworm</name>
    <dbReference type="NCBI Taxonomy" id="53468"/>
    <lineage>
        <taxon>Eukaryota</taxon>
        <taxon>Metazoa</taxon>
        <taxon>Spiralia</taxon>
        <taxon>Lophotrochozoa</taxon>
        <taxon>Platyhelminthes</taxon>
        <taxon>Cestoda</taxon>
        <taxon>Eucestoda</taxon>
        <taxon>Cyclophyllidea</taxon>
        <taxon>Mesocestoididae</taxon>
        <taxon>Mesocestoides</taxon>
    </lineage>
</organism>
<feature type="transmembrane region" description="Helical" evidence="1">
    <location>
        <begin position="12"/>
        <end position="32"/>
    </location>
</feature>
<feature type="transmembrane region" description="Helical" evidence="1">
    <location>
        <begin position="52"/>
        <end position="73"/>
    </location>
</feature>
<dbReference type="PANTHER" id="PTHR45847:SF6">
    <property type="entry name" value="FATTY ACID AMIDE HYDROLASE"/>
    <property type="match status" value="1"/>
</dbReference>
<gene>
    <name evidence="3" type="ORF">MCOS_LOCUS5938</name>
</gene>
<dbReference type="WBParaSite" id="MCU_001104-RA">
    <property type="protein sequence ID" value="MCU_001104-RA"/>
    <property type="gene ID" value="MCU_001104"/>
</dbReference>
<keyword evidence="1" id="KW-1133">Transmembrane helix</keyword>
<evidence type="ECO:0000259" key="2">
    <source>
        <dbReference type="Pfam" id="PF01425"/>
    </source>
</evidence>
<dbReference type="Proteomes" id="UP000267029">
    <property type="component" value="Unassembled WGS sequence"/>
</dbReference>
<dbReference type="InterPro" id="IPR036928">
    <property type="entry name" value="AS_sf"/>
</dbReference>
<dbReference type="GO" id="GO:0004040">
    <property type="term" value="F:amidase activity"/>
    <property type="evidence" value="ECO:0007669"/>
    <property type="project" value="TreeGrafter"/>
</dbReference>
<dbReference type="GO" id="GO:0009062">
    <property type="term" value="P:fatty acid catabolic process"/>
    <property type="evidence" value="ECO:0007669"/>
    <property type="project" value="TreeGrafter"/>
</dbReference>
<protein>
    <submittedName>
        <fullName evidence="5">Amidase domain-containing protein</fullName>
    </submittedName>
</protein>
<dbReference type="AlphaFoldDB" id="A0A0R3UFM9"/>
<dbReference type="GO" id="GO:0017064">
    <property type="term" value="F:fatty acid amide hydrolase activity"/>
    <property type="evidence" value="ECO:0007669"/>
    <property type="project" value="TreeGrafter"/>
</dbReference>
<sequence>MAGLKSLIKVTCKLLDAVSCLYIFVTLGFSAYVSSYIFKPIMSFQSHIGQFYLGYVICPVWICGRIGFKLLGLRDGPKRISKKKSQRRKVENNMSAKLCGLKTPLENVDKVTGLTLPQLRQDLVIKKDLTSIDTVEAMQVHILRLMQSTSNSVAEVIFDADVAAIMADQSLKRNGTPLSPLHGIPVCLSNWFSVKGEDCNASAVFRAGHSQGSDCALVEALRSVGTIPVALTNTSPLPGQPDASSRLYGTTQHPTHLDRVVGHSSTGVVVLQKGALLGFGLDAVGEVRLSAANVGLVGFKPTAQRLSTDGIVALVNFPEFLPPTVGVIGSHVSDIVDTMTALTSVKQDPFIPQVPFKPNASKESLTIGVYRNCPDILPVVPGVERVMTEVIAALKAQGHTVVEVDLPKPNEALLLALHSLISNDSYWNIHVGQHWGNSLKWNEIFKCWLPKSPYCLRVMLDLAIQFQQGAKCKSLRQLLDVLKKPFSAEAIRAHVEAYRLKFFELWDDEEIDLLVGPAAAAPALLKRSPAGLAFLQTGYSTIFNVVNCPAGVVPFGKTTQDDVKLASEVKAPSRSLYKQLLKQQRTAEGLPMAVQVIAKPWEDDLALRVMHDLEQLHHN</sequence>
<dbReference type="InterPro" id="IPR052096">
    <property type="entry name" value="Endocannabinoid_amidase"/>
</dbReference>